<dbReference type="AlphaFoldDB" id="A0A4Z2BSM0"/>
<comment type="caution">
    <text evidence="3">The sequence shown here is derived from an EMBL/GenBank/DDBJ whole genome shotgun (WGS) entry which is preliminary data.</text>
</comment>
<evidence type="ECO:0000313" key="4">
    <source>
        <dbReference type="Proteomes" id="UP000516260"/>
    </source>
</evidence>
<feature type="transmembrane region" description="Helical" evidence="2">
    <location>
        <begin position="7"/>
        <end position="27"/>
    </location>
</feature>
<evidence type="ECO:0000256" key="1">
    <source>
        <dbReference type="SAM" id="MobiDB-lite"/>
    </source>
</evidence>
<feature type="transmembrane region" description="Helical" evidence="2">
    <location>
        <begin position="55"/>
        <end position="75"/>
    </location>
</feature>
<evidence type="ECO:0008006" key="5">
    <source>
        <dbReference type="Google" id="ProtNLM"/>
    </source>
</evidence>
<dbReference type="Proteomes" id="UP000516260">
    <property type="component" value="Chromosome 18"/>
</dbReference>
<keyword evidence="4" id="KW-1185">Reference proteome</keyword>
<evidence type="ECO:0000256" key="2">
    <source>
        <dbReference type="SAM" id="Phobius"/>
    </source>
</evidence>
<reference evidence="3 4" key="1">
    <citation type="submission" date="2019-04" db="EMBL/GenBank/DDBJ databases">
        <title>The sequence and de novo assembly of Takifugu bimaculatus genome using PacBio and Hi-C technologies.</title>
        <authorList>
            <person name="Xu P."/>
            <person name="Liu B."/>
            <person name="Zhou Z."/>
        </authorList>
    </citation>
    <scope>NUCLEOTIDE SEQUENCE [LARGE SCALE GENOMIC DNA]</scope>
    <source>
        <strain evidence="3">TB-2018</strain>
        <tissue evidence="3">Muscle</tissue>
    </source>
</reference>
<accession>A0A4Z2BSM0</accession>
<evidence type="ECO:0000313" key="3">
    <source>
        <dbReference type="EMBL" id="TNM95245.1"/>
    </source>
</evidence>
<proteinExistence type="predicted"/>
<keyword evidence="2" id="KW-0812">Transmembrane</keyword>
<protein>
    <recommendedName>
        <fullName evidence="5">Phosphatidic acid phosphatase type 2/haloperoxidase domain-containing protein</fullName>
    </recommendedName>
</protein>
<name>A0A4Z2BSM0_9TELE</name>
<organism evidence="3 4">
    <name type="scientific">Takifugu bimaculatus</name>
    <dbReference type="NCBI Taxonomy" id="433685"/>
    <lineage>
        <taxon>Eukaryota</taxon>
        <taxon>Metazoa</taxon>
        <taxon>Chordata</taxon>
        <taxon>Craniata</taxon>
        <taxon>Vertebrata</taxon>
        <taxon>Euteleostomi</taxon>
        <taxon>Actinopterygii</taxon>
        <taxon>Neopterygii</taxon>
        <taxon>Teleostei</taxon>
        <taxon>Neoteleostei</taxon>
        <taxon>Acanthomorphata</taxon>
        <taxon>Eupercaria</taxon>
        <taxon>Tetraodontiformes</taxon>
        <taxon>Tetradontoidea</taxon>
        <taxon>Tetraodontidae</taxon>
        <taxon>Takifugu</taxon>
    </lineage>
</organism>
<keyword evidence="2" id="KW-0472">Membrane</keyword>
<feature type="region of interest" description="Disordered" evidence="1">
    <location>
        <begin position="90"/>
        <end position="120"/>
    </location>
</feature>
<sequence>MTEQGKKLLLIAVDILCVFVAALPSAILTLRFSPYQRGIYCDDQSIDYPYRRDTISYGTMAAVTITCSIVIVRHVSDFFKQRPPRCTLADPEENEHLERKPNPQPPDAQHGNHYSYRGAV</sequence>
<keyword evidence="2" id="KW-1133">Transmembrane helix</keyword>
<gene>
    <name evidence="3" type="ORF">fugu_016328</name>
</gene>
<dbReference type="EMBL" id="SWLE01000010">
    <property type="protein sequence ID" value="TNM95245.1"/>
    <property type="molecule type" value="Genomic_DNA"/>
</dbReference>